<feature type="transmembrane region" description="Helical" evidence="1">
    <location>
        <begin position="44"/>
        <end position="74"/>
    </location>
</feature>
<gene>
    <name evidence="2" type="ORF">E5672_10695</name>
</gene>
<sequence length="695" mass="77129">MSLSLYFVRALETIFSFLLFLITINCLILWPAQSLEMSFADLNALFPFVVFFSAVLAVSIKLHTFSAIIVPTVISPSDTVNSRSKSQLIFSAITFAITLLITALGIDDEFSYTWFIAATGSATLLLSQVTTSYHKAIVSSEQAPKSHVLCLSLCSIFLVLLYLLSNVNNADDTHFISYIVGLFQHPQAPVFSVDTIYNENLPNHIFALNLGQSWEFIIAALSYSSGINHLTWYYTIAPCIMVIFVPWVTYTFVRHLVPQQALMGTLFSLAFLLLWSTHNHMHGFFFIPRFFQGKALLLMLYAPLTCLMVLLWCRTNSRRYLIATGLAMIACGGVSSTGFYIGGLIAGISLLAFSEWNIKALLKNFVLLALVSLPNLVMLVVVKTAIADVNSFSPVSTLANINETLALTSTLSTAPSMQPAERPISSMYWLFGDNYSLFIILSIVFVALMASYASQTEERQLSLRWLSLILILCFSHPLATFLGNTIGPGNLIWRFHWAAPLSLLIALSSALIIQNSTAIMQLFVPNSPLLTKNAKTLSYSVLFSIFAVFIALNGGYALQRYSSSFILHKVPFEAMRAAKETARVTSKSDTIIAQDIVAQMLPMIVRDAKLIASRPLYWSQPYFSSKETKLRERLQTLTDNLDRLTAEQLVLYQSSLKLAGITVIVAESLPPKIIESLSLKPLAQLDAWGIYRVTG</sequence>
<feature type="transmembrane region" description="Helical" evidence="1">
    <location>
        <begin position="295"/>
        <end position="314"/>
    </location>
</feature>
<dbReference type="InterPro" id="IPR045723">
    <property type="entry name" value="DUF6077"/>
</dbReference>
<keyword evidence="3" id="KW-1185">Reference proteome</keyword>
<dbReference type="OrthoDB" id="10018761at2"/>
<keyword evidence="1" id="KW-0812">Transmembrane</keyword>
<dbReference type="Proteomes" id="UP000305471">
    <property type="component" value="Unassembled WGS sequence"/>
</dbReference>
<feature type="transmembrane region" description="Helical" evidence="1">
    <location>
        <begin position="365"/>
        <end position="386"/>
    </location>
</feature>
<comment type="caution">
    <text evidence="2">The sequence shown here is derived from an EMBL/GenBank/DDBJ whole genome shotgun (WGS) entry which is preliminary data.</text>
</comment>
<organism evidence="2 3">
    <name type="scientific">Alteromonas portus</name>
    <dbReference type="NCBI Taxonomy" id="2565549"/>
    <lineage>
        <taxon>Bacteria</taxon>
        <taxon>Pseudomonadati</taxon>
        <taxon>Pseudomonadota</taxon>
        <taxon>Gammaproteobacteria</taxon>
        <taxon>Alteromonadales</taxon>
        <taxon>Alteromonadaceae</taxon>
        <taxon>Alteromonas/Salinimonas group</taxon>
        <taxon>Alteromonas</taxon>
    </lineage>
</organism>
<dbReference type="RefSeq" id="WP_136782188.1">
    <property type="nucleotide sequence ID" value="NZ_SWCO01000005.1"/>
</dbReference>
<feature type="transmembrane region" description="Helical" evidence="1">
    <location>
        <begin position="503"/>
        <end position="524"/>
    </location>
</feature>
<feature type="transmembrane region" description="Helical" evidence="1">
    <location>
        <begin position="320"/>
        <end position="353"/>
    </location>
</feature>
<feature type="transmembrane region" description="Helical" evidence="1">
    <location>
        <begin position="465"/>
        <end position="483"/>
    </location>
</feature>
<evidence type="ECO:0000313" key="2">
    <source>
        <dbReference type="EMBL" id="TKB03497.1"/>
    </source>
</evidence>
<feature type="transmembrane region" description="Helical" evidence="1">
    <location>
        <begin position="112"/>
        <end position="134"/>
    </location>
</feature>
<evidence type="ECO:0000256" key="1">
    <source>
        <dbReference type="SAM" id="Phobius"/>
    </source>
</evidence>
<dbReference type="AlphaFoldDB" id="A0A4U0ZFS8"/>
<reference evidence="2 3" key="1">
    <citation type="submission" date="2019-04" db="EMBL/GenBank/DDBJ databases">
        <title>Alteromonas portus sp. nov., an alginate lyase-excreting marine bacterium.</title>
        <authorList>
            <person name="Huang H."/>
            <person name="Mo K."/>
            <person name="Bao S."/>
        </authorList>
    </citation>
    <scope>NUCLEOTIDE SEQUENCE [LARGE SCALE GENOMIC DNA]</scope>
    <source>
        <strain evidence="2 3">HB161718</strain>
    </source>
</reference>
<feature type="transmembrane region" description="Helical" evidence="1">
    <location>
        <begin position="435"/>
        <end position="453"/>
    </location>
</feature>
<keyword evidence="1" id="KW-0472">Membrane</keyword>
<feature type="transmembrane region" description="Helical" evidence="1">
    <location>
        <begin position="536"/>
        <end position="558"/>
    </location>
</feature>
<keyword evidence="1" id="KW-1133">Transmembrane helix</keyword>
<dbReference type="Pfam" id="PF19554">
    <property type="entry name" value="DUF6077"/>
    <property type="match status" value="1"/>
</dbReference>
<feature type="transmembrane region" description="Helical" evidence="1">
    <location>
        <begin position="205"/>
        <end position="223"/>
    </location>
</feature>
<dbReference type="EMBL" id="SWCO01000005">
    <property type="protein sequence ID" value="TKB03497.1"/>
    <property type="molecule type" value="Genomic_DNA"/>
</dbReference>
<name>A0A4U0ZFS8_9ALTE</name>
<feature type="transmembrane region" description="Helical" evidence="1">
    <location>
        <begin position="146"/>
        <end position="164"/>
    </location>
</feature>
<feature type="transmembrane region" description="Helical" evidence="1">
    <location>
        <begin position="230"/>
        <end position="250"/>
    </location>
</feature>
<evidence type="ECO:0000313" key="3">
    <source>
        <dbReference type="Proteomes" id="UP000305471"/>
    </source>
</evidence>
<accession>A0A4U0ZFS8</accession>
<feature type="transmembrane region" description="Helical" evidence="1">
    <location>
        <begin position="256"/>
        <end position="275"/>
    </location>
</feature>
<proteinExistence type="predicted"/>
<feature type="transmembrane region" description="Helical" evidence="1">
    <location>
        <begin position="12"/>
        <end position="32"/>
    </location>
</feature>
<protein>
    <submittedName>
        <fullName evidence="2">Uncharacterized protein</fullName>
    </submittedName>
</protein>
<feature type="transmembrane region" description="Helical" evidence="1">
    <location>
        <begin position="86"/>
        <end position="106"/>
    </location>
</feature>